<accession>A0A2I1GS03</accession>
<comment type="caution">
    <text evidence="2">The sequence shown here is derived from an EMBL/GenBank/DDBJ whole genome shotgun (WGS) entry which is preliminary data.</text>
</comment>
<dbReference type="SUPFAM" id="SSF53335">
    <property type="entry name" value="S-adenosyl-L-methionine-dependent methyltransferases"/>
    <property type="match status" value="1"/>
</dbReference>
<evidence type="ECO:0000313" key="2">
    <source>
        <dbReference type="EMBL" id="PKY49432.1"/>
    </source>
</evidence>
<dbReference type="Pfam" id="PF13649">
    <property type="entry name" value="Methyltransf_25"/>
    <property type="match status" value="1"/>
</dbReference>
<dbReference type="VEuPathDB" id="FungiDB:RhiirA1_461612"/>
<keyword evidence="2" id="KW-0808">Transferase</keyword>
<dbReference type="PANTHER" id="PTHR43591">
    <property type="entry name" value="METHYLTRANSFERASE"/>
    <property type="match status" value="1"/>
</dbReference>
<dbReference type="VEuPathDB" id="FungiDB:RhiirFUN_006844"/>
<feature type="domain" description="Methyltransferase" evidence="1">
    <location>
        <begin position="100"/>
        <end position="191"/>
    </location>
</feature>
<dbReference type="VEuPathDB" id="FungiDB:FUN_004691"/>
<dbReference type="PANTHER" id="PTHR43591:SF24">
    <property type="entry name" value="2-METHOXY-6-POLYPRENYL-1,4-BENZOQUINOL METHYLASE, MITOCHONDRIAL"/>
    <property type="match status" value="1"/>
</dbReference>
<evidence type="ECO:0000313" key="3">
    <source>
        <dbReference type="Proteomes" id="UP000234323"/>
    </source>
</evidence>
<dbReference type="Proteomes" id="UP000234323">
    <property type="component" value="Unassembled WGS sequence"/>
</dbReference>
<organism evidence="2 3">
    <name type="scientific">Rhizophagus irregularis</name>
    <dbReference type="NCBI Taxonomy" id="588596"/>
    <lineage>
        <taxon>Eukaryota</taxon>
        <taxon>Fungi</taxon>
        <taxon>Fungi incertae sedis</taxon>
        <taxon>Mucoromycota</taxon>
        <taxon>Glomeromycotina</taxon>
        <taxon>Glomeromycetes</taxon>
        <taxon>Glomerales</taxon>
        <taxon>Glomeraceae</taxon>
        <taxon>Rhizophagus</taxon>
    </lineage>
</organism>
<dbReference type="GO" id="GO:0032259">
    <property type="term" value="P:methylation"/>
    <property type="evidence" value="ECO:0007669"/>
    <property type="project" value="UniProtKB-KW"/>
</dbReference>
<name>A0A2I1GS03_9GLOM</name>
<protein>
    <submittedName>
        <fullName evidence="2">S-adenosyl-L-methionine-dependent methyltransferase</fullName>
    </submittedName>
</protein>
<dbReference type="InterPro" id="IPR041698">
    <property type="entry name" value="Methyltransf_25"/>
</dbReference>
<dbReference type="CDD" id="cd02440">
    <property type="entry name" value="AdoMet_MTases"/>
    <property type="match status" value="1"/>
</dbReference>
<reference evidence="2 3" key="1">
    <citation type="submission" date="2015-10" db="EMBL/GenBank/DDBJ databases">
        <title>Genome analyses suggest a sexual origin of heterokaryosis in a supposedly ancient asexual fungus.</title>
        <authorList>
            <person name="Ropars J."/>
            <person name="Sedzielewska K."/>
            <person name="Noel J."/>
            <person name="Charron P."/>
            <person name="Farinelli L."/>
            <person name="Marton T."/>
            <person name="Kruger M."/>
            <person name="Pelin A."/>
            <person name="Brachmann A."/>
            <person name="Corradi N."/>
        </authorList>
    </citation>
    <scope>NUCLEOTIDE SEQUENCE [LARGE SCALE GENOMIC DNA]</scope>
    <source>
        <strain evidence="2 3">A4</strain>
    </source>
</reference>
<evidence type="ECO:0000259" key="1">
    <source>
        <dbReference type="Pfam" id="PF13649"/>
    </source>
</evidence>
<dbReference type="EMBL" id="LLXI01000741">
    <property type="protein sequence ID" value="PKY49432.1"/>
    <property type="molecule type" value="Genomic_DNA"/>
</dbReference>
<keyword evidence="3" id="KW-1185">Reference proteome</keyword>
<keyword evidence="2" id="KW-0489">Methyltransferase</keyword>
<dbReference type="GO" id="GO:0008168">
    <property type="term" value="F:methyltransferase activity"/>
    <property type="evidence" value="ECO:0007669"/>
    <property type="project" value="UniProtKB-KW"/>
</dbReference>
<sequence>MKFITIRKNNFNREDPLKISSSSLLKYAGFEEYEGFEDILDNFRYVSGRRFHNSDTSKYSLPNDKTELDRLELSHGLLKHAFDGNYSSPMHDQLKDGITVLDIGCGTGKWTIENAVEYPQSTFVGIDMSPIFPTEDRPQNAGFIECNVLYGLPFPSNTFDFIHQRLLHAAFTEEQWMKVIKEIMRVLKPSGYVEFLELDGLNFNNSGPRTKEIMNKVKQFYMAKNICLSVPAKLKGFMDSTGRLGKVSIENRILPVGSWGDTFGELMLEYISMSFESYSVIMTRKFKFTDQEYRKLFSDFIQEVEIRQLSLTYTRFYAQKII</sequence>
<proteinExistence type="predicted"/>
<dbReference type="InterPro" id="IPR029063">
    <property type="entry name" value="SAM-dependent_MTases_sf"/>
</dbReference>
<dbReference type="AlphaFoldDB" id="A0A2I1GS03"/>
<gene>
    <name evidence="2" type="ORF">RhiirA4_527766</name>
</gene>
<dbReference type="Gene3D" id="3.40.50.150">
    <property type="entry name" value="Vaccinia Virus protein VP39"/>
    <property type="match status" value="1"/>
</dbReference>